<evidence type="ECO:0000256" key="1">
    <source>
        <dbReference type="SAM" id="Phobius"/>
    </source>
</evidence>
<reference evidence="2 3" key="1">
    <citation type="submission" date="2008-02" db="EMBL/GenBank/DDBJ databases">
        <title>Complete sequence of Shewanella woodyi ATCC 51908.</title>
        <authorList>
            <consortium name="US DOE Joint Genome Institute"/>
            <person name="Copeland A."/>
            <person name="Lucas S."/>
            <person name="Lapidus A."/>
            <person name="Glavina del Rio T."/>
            <person name="Dalin E."/>
            <person name="Tice H."/>
            <person name="Bruce D."/>
            <person name="Goodwin L."/>
            <person name="Pitluck S."/>
            <person name="Sims D."/>
            <person name="Brettin T."/>
            <person name="Detter J.C."/>
            <person name="Han C."/>
            <person name="Kuske C.R."/>
            <person name="Schmutz J."/>
            <person name="Larimer F."/>
            <person name="Land M."/>
            <person name="Hauser L."/>
            <person name="Kyrpides N."/>
            <person name="Lykidis A."/>
            <person name="Zhao J.-S."/>
            <person name="Richardson P."/>
        </authorList>
    </citation>
    <scope>NUCLEOTIDE SEQUENCE [LARGE SCALE GENOMIC DNA]</scope>
    <source>
        <strain evidence="3">ATCC 51908 / MS32</strain>
    </source>
</reference>
<dbReference type="EMBL" id="CP000961">
    <property type="protein sequence ID" value="ACA86685.1"/>
    <property type="molecule type" value="Genomic_DNA"/>
</dbReference>
<evidence type="ECO:0000313" key="2">
    <source>
        <dbReference type="EMBL" id="ACA86685.1"/>
    </source>
</evidence>
<dbReference type="Proteomes" id="UP000002168">
    <property type="component" value="Chromosome"/>
</dbReference>
<proteinExistence type="predicted"/>
<sequence length="92" mass="10633">MEQANIRLNKPLLAITLGVWLYSIAALLLPESIAYSSVFQGVFIFLMVAHAVECIIYRRILKKPLEYLWVMVCGVVFIRAKQKYLFKKKKLA</sequence>
<feature type="transmembrane region" description="Helical" evidence="1">
    <location>
        <begin position="35"/>
        <end position="57"/>
    </location>
</feature>
<feature type="transmembrane region" description="Helical" evidence="1">
    <location>
        <begin position="12"/>
        <end position="29"/>
    </location>
</feature>
<accession>B1KFX8</accession>
<keyword evidence="1" id="KW-0472">Membrane</keyword>
<evidence type="ECO:0008006" key="4">
    <source>
        <dbReference type="Google" id="ProtNLM"/>
    </source>
</evidence>
<protein>
    <recommendedName>
        <fullName evidence="4">DUF1145 domain-containing protein</fullName>
    </recommendedName>
</protein>
<dbReference type="AlphaFoldDB" id="B1KFX8"/>
<evidence type="ECO:0000313" key="3">
    <source>
        <dbReference type="Proteomes" id="UP000002168"/>
    </source>
</evidence>
<keyword evidence="1" id="KW-1133">Transmembrane helix</keyword>
<dbReference type="KEGG" id="swd:Swoo_2407"/>
<dbReference type="RefSeq" id="WP_012325027.1">
    <property type="nucleotide sequence ID" value="NC_010506.1"/>
</dbReference>
<gene>
    <name evidence="2" type="ordered locus">Swoo_2407</name>
</gene>
<organism evidence="2 3">
    <name type="scientific">Shewanella woodyi (strain ATCC 51908 / MS32)</name>
    <dbReference type="NCBI Taxonomy" id="392500"/>
    <lineage>
        <taxon>Bacteria</taxon>
        <taxon>Pseudomonadati</taxon>
        <taxon>Pseudomonadota</taxon>
        <taxon>Gammaproteobacteria</taxon>
        <taxon>Alteromonadales</taxon>
        <taxon>Shewanellaceae</taxon>
        <taxon>Shewanella</taxon>
    </lineage>
</organism>
<dbReference type="HOGENOM" id="CLU_2411568_0_0_6"/>
<keyword evidence="1" id="KW-0812">Transmembrane</keyword>
<dbReference type="STRING" id="392500.Swoo_2407"/>
<name>B1KFX8_SHEWM</name>
<keyword evidence="3" id="KW-1185">Reference proteome</keyword>